<evidence type="ECO:0000313" key="7">
    <source>
        <dbReference type="Proteomes" id="UP000006352"/>
    </source>
</evidence>
<dbReference type="GO" id="GO:0032259">
    <property type="term" value="P:methylation"/>
    <property type="evidence" value="ECO:0007669"/>
    <property type="project" value="UniProtKB-KW"/>
</dbReference>
<evidence type="ECO:0008006" key="8">
    <source>
        <dbReference type="Google" id="ProtNLM"/>
    </source>
</evidence>
<dbReference type="InterPro" id="IPR029063">
    <property type="entry name" value="SAM-dependent_MTases_sf"/>
</dbReference>
<dbReference type="InterPro" id="IPR042095">
    <property type="entry name" value="SUMF_sf"/>
</dbReference>
<evidence type="ECO:0000313" key="6">
    <source>
        <dbReference type="EMBL" id="CCM05601.1"/>
    </source>
</evidence>
<feature type="domain" description="Sulfatase-modifying factor enzyme-like" evidence="4">
    <location>
        <begin position="660"/>
        <end position="757"/>
    </location>
</feature>
<protein>
    <recommendedName>
        <fullName evidence="8">Sulfatase-modifying factor enzyme domain-containing protein</fullName>
    </recommendedName>
</protein>
<sequence length="875" mass="98079">MAPASAAVNIVNVRARRLALDGEDGIRQQIVAGLSRPVGEKTLPTMLLYDERGLRLYDDITTQAPEYYLFPAEEEIFTNYADEIVRVMHASDGGQLKNDEAVVELGAGALRKTSRVLVALSQIVHPDNTNSPISYYALDLQERELQRSLAELNDSEVGAKIQGKVSLQGLCGTYEDGLTYIQDGGVYSLVNASRNPDGFSQRLSHVQHGRDASPSSTSDSTSESGSVGVDETPPSTPGIYTPLHIMFLGSSLGNFSRGDDAAFLRSLPLRAGSGDTLLLGIDHDNDPVDIESAYNDTKGITEAFIMNGLRCAGRALGDEAMFPEDKWEYVGVYNKDQRRHEAYYKSRIDHSVIDPSTKASYSFKKDELVRIEVSYKFSERDAYTLFTDADLRPIQRWTDSASKYSVWLLERPVFSVPLLCPPLKTEISEAVVHKSTATPFGMPTIEEWQTMWTAWDFITQRMIPSSMLFQKPIDLRHICLFYLGHIPTFLSIHLSRLLEVPDIEPVAFKYIFERGIDPNVDDPTQCHSHSEVPQQDEDWPSVSSILAYQYTVRERIFQLYRDIASGEVVLTRKIARVLFMTLEHEAFHAETLLYMLLQRAGTGTIPPSGFSAPVWTVLAESWERAPRPEDSTVTLGPTTIKLGHNDAEADDASTDVAGHNFGWDNENPEREVHVNEVRIEWRPVTNGEFYEYYNDKGKGVVKFPASWVEIDGAVCVRTMYGPIPLKIAQHWPIMTSYDNLSSYASVKGGRIPTEPELRLFFDMFECGYEGGANVGFRNWHPVPATTGVGKGNRRGHNGGVWEWTSTALEQHDGFVPSRLYPGYSVDFFDGHHQVVIGGSYATIPRLAERRSLRNFYQHNYPYAWVGARIAYDSVL</sequence>
<evidence type="ECO:0000259" key="4">
    <source>
        <dbReference type="Pfam" id="PF03781"/>
    </source>
</evidence>
<proteinExistence type="predicted"/>
<dbReference type="InterPro" id="IPR005532">
    <property type="entry name" value="SUMF_dom"/>
</dbReference>
<keyword evidence="7" id="KW-1185">Reference proteome</keyword>
<keyword evidence="2" id="KW-0808">Transferase</keyword>
<feature type="domain" description="Sulfatase-modifying factor enzyme-like" evidence="4">
    <location>
        <begin position="797"/>
        <end position="870"/>
    </location>
</feature>
<dbReference type="OrthoDB" id="659at2759"/>
<organism evidence="6 7">
    <name type="scientific">Fibroporia radiculosa</name>
    <dbReference type="NCBI Taxonomy" id="599839"/>
    <lineage>
        <taxon>Eukaryota</taxon>
        <taxon>Fungi</taxon>
        <taxon>Dikarya</taxon>
        <taxon>Basidiomycota</taxon>
        <taxon>Agaricomycotina</taxon>
        <taxon>Agaricomycetes</taxon>
        <taxon>Polyporales</taxon>
        <taxon>Fibroporiaceae</taxon>
        <taxon>Fibroporia</taxon>
    </lineage>
</organism>
<dbReference type="AlphaFoldDB" id="J4IC11"/>
<evidence type="ECO:0000259" key="5">
    <source>
        <dbReference type="Pfam" id="PF10017"/>
    </source>
</evidence>
<dbReference type="InterPro" id="IPR019257">
    <property type="entry name" value="MeTrfase_dom"/>
</dbReference>
<reference evidence="6 7" key="1">
    <citation type="journal article" date="2012" name="Appl. Environ. Microbiol.">
        <title>Short-read sequencing for genomic analysis of the brown rot fungus Fibroporia radiculosa.</title>
        <authorList>
            <person name="Tang J.D."/>
            <person name="Perkins A.D."/>
            <person name="Sonstegard T.S."/>
            <person name="Schroeder S.G."/>
            <person name="Burgess S.C."/>
            <person name="Diehl S.V."/>
        </authorList>
    </citation>
    <scope>NUCLEOTIDE SEQUENCE [LARGE SCALE GENOMIC DNA]</scope>
    <source>
        <strain evidence="6 7">TFFH 294</strain>
    </source>
</reference>
<dbReference type="Proteomes" id="UP000006352">
    <property type="component" value="Unassembled WGS sequence"/>
</dbReference>
<dbReference type="InParanoid" id="J4IC11"/>
<dbReference type="SUPFAM" id="SSF56436">
    <property type="entry name" value="C-type lectin-like"/>
    <property type="match status" value="1"/>
</dbReference>
<dbReference type="STRING" id="599839.J4IC11"/>
<dbReference type="Gene3D" id="3.90.1580.10">
    <property type="entry name" value="paralog of FGE (formylglycine-generating enzyme)"/>
    <property type="match status" value="1"/>
</dbReference>
<feature type="region of interest" description="Disordered" evidence="3">
    <location>
        <begin position="198"/>
        <end position="235"/>
    </location>
</feature>
<accession>J4IC11</accession>
<dbReference type="HOGENOM" id="CLU_006921_0_1_1"/>
<dbReference type="FunCoup" id="J4IC11">
    <property type="interactions" value="9"/>
</dbReference>
<gene>
    <name evidence="6" type="ORF">FIBRA_07829</name>
</gene>
<feature type="compositionally biased region" description="Low complexity" evidence="3">
    <location>
        <begin position="215"/>
        <end position="231"/>
    </location>
</feature>
<dbReference type="GeneID" id="24100512"/>
<dbReference type="Pfam" id="PF03781">
    <property type="entry name" value="FGE-sulfatase"/>
    <property type="match status" value="2"/>
</dbReference>
<dbReference type="RefSeq" id="XP_012184884.1">
    <property type="nucleotide sequence ID" value="XM_012329494.1"/>
</dbReference>
<dbReference type="EMBL" id="HE797197">
    <property type="protein sequence ID" value="CCM05601.1"/>
    <property type="molecule type" value="Genomic_DNA"/>
</dbReference>
<dbReference type="InterPro" id="IPR051128">
    <property type="entry name" value="EgtD_Methyltrsf_superfamily"/>
</dbReference>
<feature type="domain" description="Histidine-specific methyltransferase SAM-dependent" evidence="5">
    <location>
        <begin position="27"/>
        <end position="181"/>
    </location>
</feature>
<dbReference type="GO" id="GO:0008168">
    <property type="term" value="F:methyltransferase activity"/>
    <property type="evidence" value="ECO:0007669"/>
    <property type="project" value="UniProtKB-KW"/>
</dbReference>
<dbReference type="Gene3D" id="3.40.50.150">
    <property type="entry name" value="Vaccinia Virus protein VP39"/>
    <property type="match status" value="1"/>
</dbReference>
<name>J4IC11_9APHY</name>
<evidence type="ECO:0000256" key="2">
    <source>
        <dbReference type="ARBA" id="ARBA00022679"/>
    </source>
</evidence>
<dbReference type="PANTHER" id="PTHR43397:SF1">
    <property type="entry name" value="ERGOTHIONEINE BIOSYNTHESIS PROTEIN 1"/>
    <property type="match status" value="1"/>
</dbReference>
<feature type="domain" description="Histidine-specific methyltransferase SAM-dependent" evidence="5">
    <location>
        <begin position="242"/>
        <end position="410"/>
    </location>
</feature>
<dbReference type="Pfam" id="PF10017">
    <property type="entry name" value="Methyltransf_33"/>
    <property type="match status" value="2"/>
</dbReference>
<evidence type="ECO:0000256" key="3">
    <source>
        <dbReference type="SAM" id="MobiDB-lite"/>
    </source>
</evidence>
<dbReference type="InterPro" id="IPR016187">
    <property type="entry name" value="CTDL_fold"/>
</dbReference>
<dbReference type="PANTHER" id="PTHR43397">
    <property type="entry name" value="ERGOTHIONEINE BIOSYNTHESIS PROTEIN 1"/>
    <property type="match status" value="1"/>
</dbReference>
<evidence type="ECO:0000256" key="1">
    <source>
        <dbReference type="ARBA" id="ARBA00022603"/>
    </source>
</evidence>
<keyword evidence="1" id="KW-0489">Methyltransferase</keyword>